<evidence type="ECO:0000256" key="7">
    <source>
        <dbReference type="RuleBase" id="RU363032"/>
    </source>
</evidence>
<comment type="caution">
    <text evidence="10">The sequence shown here is derived from an EMBL/GenBank/DDBJ whole genome shotgun (WGS) entry which is preliminary data.</text>
</comment>
<evidence type="ECO:0000259" key="9">
    <source>
        <dbReference type="PROSITE" id="PS50928"/>
    </source>
</evidence>
<dbReference type="PROSITE" id="PS50928">
    <property type="entry name" value="ABC_TM1"/>
    <property type="match status" value="1"/>
</dbReference>
<feature type="transmembrane region" description="Helical" evidence="7">
    <location>
        <begin position="223"/>
        <end position="246"/>
    </location>
</feature>
<dbReference type="EMBL" id="JAGIOI010000001">
    <property type="protein sequence ID" value="MBP2411920.1"/>
    <property type="molecule type" value="Genomic_DNA"/>
</dbReference>
<comment type="subcellular location">
    <subcellularLocation>
        <location evidence="1 7">Cell membrane</location>
        <topology evidence="1 7">Multi-pass membrane protein</topology>
    </subcellularLocation>
</comment>
<reference evidence="10 11" key="1">
    <citation type="submission" date="2021-03" db="EMBL/GenBank/DDBJ databases">
        <title>Sequencing the genomes of 1000 actinobacteria strains.</title>
        <authorList>
            <person name="Klenk H.-P."/>
        </authorList>
    </citation>
    <scope>NUCLEOTIDE SEQUENCE [LARGE SCALE GENOMIC DNA]</scope>
    <source>
        <strain evidence="10 11">DSM 16005</strain>
    </source>
</reference>
<evidence type="ECO:0000313" key="10">
    <source>
        <dbReference type="EMBL" id="MBP2411920.1"/>
    </source>
</evidence>
<feature type="domain" description="ABC transmembrane type-1" evidence="9">
    <location>
        <begin position="111"/>
        <end position="305"/>
    </location>
</feature>
<feature type="transmembrane region" description="Helical" evidence="7">
    <location>
        <begin position="284"/>
        <end position="305"/>
    </location>
</feature>
<keyword evidence="2 7" id="KW-0813">Transport</keyword>
<feature type="transmembrane region" description="Helical" evidence="7">
    <location>
        <begin position="52"/>
        <end position="73"/>
    </location>
</feature>
<sequence>MSTLTAPEETPPAGTDGPGKNGRRTAGTPRRTKNHRGVSPALRAESNIIRSIGVFLLWAVVAVSIAMLVWMVLQAFRDTRSILASPWGMPETLDFSNFVTAWTVSDFATATLNSAVTTAVSSFLAVALAAPAAYYLARVESRLTNGLTLYFILGLGVPTQVILIPLFVMLNKVYLTDSLIGLNLVYIASSMPFTVFLLTAFFRSLPLEMEEAAALDGASALRTFVQITLPLAKGGILTAFVLQVVAHWNETLLALTLIQSTEKYTLPVALISFVQQQTYSGADWGGLFAGLCIVVLPMLIIYIWLGRRLTEGLTLGMGK</sequence>
<evidence type="ECO:0000256" key="6">
    <source>
        <dbReference type="ARBA" id="ARBA00023136"/>
    </source>
</evidence>
<feature type="transmembrane region" description="Helical" evidence="7">
    <location>
        <begin position="115"/>
        <end position="137"/>
    </location>
</feature>
<evidence type="ECO:0000256" key="8">
    <source>
        <dbReference type="SAM" id="MobiDB-lite"/>
    </source>
</evidence>
<evidence type="ECO:0000256" key="1">
    <source>
        <dbReference type="ARBA" id="ARBA00004651"/>
    </source>
</evidence>
<dbReference type="RefSeq" id="WP_209677374.1">
    <property type="nucleotide sequence ID" value="NZ_JAGIOI010000001.1"/>
</dbReference>
<evidence type="ECO:0000256" key="5">
    <source>
        <dbReference type="ARBA" id="ARBA00022989"/>
    </source>
</evidence>
<dbReference type="InterPro" id="IPR050901">
    <property type="entry name" value="BP-dep_ABC_trans_perm"/>
</dbReference>
<dbReference type="PANTHER" id="PTHR32243:SF24">
    <property type="entry name" value="DIACETYLCHITOBIOSE UPTAKE SYSTEM PERMEASE PROTEIN NGCG"/>
    <property type="match status" value="1"/>
</dbReference>
<dbReference type="SUPFAM" id="SSF161098">
    <property type="entry name" value="MetI-like"/>
    <property type="match status" value="1"/>
</dbReference>
<dbReference type="InterPro" id="IPR000515">
    <property type="entry name" value="MetI-like"/>
</dbReference>
<keyword evidence="6 7" id="KW-0472">Membrane</keyword>
<accession>A0ABS4YTX7</accession>
<feature type="transmembrane region" description="Helical" evidence="7">
    <location>
        <begin position="180"/>
        <end position="202"/>
    </location>
</feature>
<dbReference type="Proteomes" id="UP000711614">
    <property type="component" value="Unassembled WGS sequence"/>
</dbReference>
<dbReference type="Gene3D" id="1.10.3720.10">
    <property type="entry name" value="MetI-like"/>
    <property type="match status" value="1"/>
</dbReference>
<comment type="similarity">
    <text evidence="7">Belongs to the binding-protein-dependent transport system permease family.</text>
</comment>
<dbReference type="PANTHER" id="PTHR32243">
    <property type="entry name" value="MALTOSE TRANSPORT SYSTEM PERMEASE-RELATED"/>
    <property type="match status" value="1"/>
</dbReference>
<evidence type="ECO:0000256" key="4">
    <source>
        <dbReference type="ARBA" id="ARBA00022692"/>
    </source>
</evidence>
<proteinExistence type="inferred from homology"/>
<dbReference type="CDD" id="cd06261">
    <property type="entry name" value="TM_PBP2"/>
    <property type="match status" value="1"/>
</dbReference>
<gene>
    <name evidence="10" type="ORF">JOF48_000719</name>
</gene>
<feature type="transmembrane region" description="Helical" evidence="7">
    <location>
        <begin position="149"/>
        <end position="168"/>
    </location>
</feature>
<keyword evidence="10" id="KW-0762">Sugar transport</keyword>
<evidence type="ECO:0000256" key="3">
    <source>
        <dbReference type="ARBA" id="ARBA00022475"/>
    </source>
</evidence>
<keyword evidence="4 7" id="KW-0812">Transmembrane</keyword>
<dbReference type="InterPro" id="IPR035906">
    <property type="entry name" value="MetI-like_sf"/>
</dbReference>
<protein>
    <submittedName>
        <fullName evidence="10">Multiple sugar transport system permease protein/N-acetylglucosamine transport system permease protein</fullName>
    </submittedName>
</protein>
<organism evidence="10 11">
    <name type="scientific">Arthrobacter stackebrandtii</name>
    <dbReference type="NCBI Taxonomy" id="272161"/>
    <lineage>
        <taxon>Bacteria</taxon>
        <taxon>Bacillati</taxon>
        <taxon>Actinomycetota</taxon>
        <taxon>Actinomycetes</taxon>
        <taxon>Micrococcales</taxon>
        <taxon>Micrococcaceae</taxon>
        <taxon>Arthrobacter</taxon>
    </lineage>
</organism>
<name>A0ABS4YTX7_9MICC</name>
<dbReference type="Pfam" id="PF00528">
    <property type="entry name" value="BPD_transp_1"/>
    <property type="match status" value="1"/>
</dbReference>
<evidence type="ECO:0000313" key="11">
    <source>
        <dbReference type="Proteomes" id="UP000711614"/>
    </source>
</evidence>
<keyword evidence="11" id="KW-1185">Reference proteome</keyword>
<feature type="region of interest" description="Disordered" evidence="8">
    <location>
        <begin position="1"/>
        <end position="38"/>
    </location>
</feature>
<keyword evidence="5 7" id="KW-1133">Transmembrane helix</keyword>
<keyword evidence="3" id="KW-1003">Cell membrane</keyword>
<evidence type="ECO:0000256" key="2">
    <source>
        <dbReference type="ARBA" id="ARBA00022448"/>
    </source>
</evidence>